<protein>
    <submittedName>
        <fullName evidence="2">11438_t:CDS:1</fullName>
    </submittedName>
</protein>
<reference evidence="2" key="1">
    <citation type="submission" date="2021-06" db="EMBL/GenBank/DDBJ databases">
        <authorList>
            <person name="Kallberg Y."/>
            <person name="Tangrot J."/>
            <person name="Rosling A."/>
        </authorList>
    </citation>
    <scope>NUCLEOTIDE SEQUENCE</scope>
    <source>
        <strain evidence="2">CL551</strain>
    </source>
</reference>
<name>A0A9N9IT71_9GLOM</name>
<dbReference type="OrthoDB" id="2411763at2759"/>
<evidence type="ECO:0000256" key="1">
    <source>
        <dbReference type="SAM" id="MobiDB-lite"/>
    </source>
</evidence>
<organism evidence="2 3">
    <name type="scientific">Acaulospora morrowiae</name>
    <dbReference type="NCBI Taxonomy" id="94023"/>
    <lineage>
        <taxon>Eukaryota</taxon>
        <taxon>Fungi</taxon>
        <taxon>Fungi incertae sedis</taxon>
        <taxon>Mucoromycota</taxon>
        <taxon>Glomeromycotina</taxon>
        <taxon>Glomeromycetes</taxon>
        <taxon>Diversisporales</taxon>
        <taxon>Acaulosporaceae</taxon>
        <taxon>Acaulospora</taxon>
    </lineage>
</organism>
<dbReference type="EMBL" id="CAJVPV010033461">
    <property type="protein sequence ID" value="CAG8747045.1"/>
    <property type="molecule type" value="Genomic_DNA"/>
</dbReference>
<evidence type="ECO:0000313" key="3">
    <source>
        <dbReference type="Proteomes" id="UP000789342"/>
    </source>
</evidence>
<accession>A0A9N9IT71</accession>
<dbReference type="AlphaFoldDB" id="A0A9N9IT71"/>
<feature type="non-terminal residue" evidence="2">
    <location>
        <position position="1"/>
    </location>
</feature>
<feature type="non-terminal residue" evidence="2">
    <location>
        <position position="130"/>
    </location>
</feature>
<gene>
    <name evidence="2" type="ORF">AMORRO_LOCUS15113</name>
</gene>
<keyword evidence="3" id="KW-1185">Reference proteome</keyword>
<comment type="caution">
    <text evidence="2">The sequence shown here is derived from an EMBL/GenBank/DDBJ whole genome shotgun (WGS) entry which is preliminary data.</text>
</comment>
<dbReference type="Proteomes" id="UP000789342">
    <property type="component" value="Unassembled WGS sequence"/>
</dbReference>
<evidence type="ECO:0000313" key="2">
    <source>
        <dbReference type="EMBL" id="CAG8747045.1"/>
    </source>
</evidence>
<proteinExistence type="predicted"/>
<sequence>LEARLAIVEQASLVVGGQTQDGKEAMSEVWFSKDNLVPAVDLCNSVVDQQNNADTKSMEGVPKILDKEIDDFIPEEPIPMILPVNLSQPHQKYPKSLEEKEIDSFLESKNKKMLSSLMRERNREKKPRTQ</sequence>
<feature type="region of interest" description="Disordered" evidence="1">
    <location>
        <begin position="108"/>
        <end position="130"/>
    </location>
</feature>